<dbReference type="GO" id="GO:0003723">
    <property type="term" value="F:RNA binding"/>
    <property type="evidence" value="ECO:0007669"/>
    <property type="project" value="UniProtKB-KW"/>
</dbReference>
<dbReference type="GO" id="GO:0003726">
    <property type="term" value="F:double-stranded RNA adenosine deaminase activity"/>
    <property type="evidence" value="ECO:0007669"/>
    <property type="project" value="InterPro"/>
</dbReference>
<reference evidence="4 5" key="1">
    <citation type="journal article" date="2021" name="Elife">
        <title>Chloroplast acquisition without the gene transfer in kleptoplastic sea slugs, Plakobranchus ocellatus.</title>
        <authorList>
            <person name="Maeda T."/>
            <person name="Takahashi S."/>
            <person name="Yoshida T."/>
            <person name="Shimamura S."/>
            <person name="Takaki Y."/>
            <person name="Nagai Y."/>
            <person name="Toyoda A."/>
            <person name="Suzuki Y."/>
            <person name="Arimoto A."/>
            <person name="Ishii H."/>
            <person name="Satoh N."/>
            <person name="Nishiyama T."/>
            <person name="Hasebe M."/>
            <person name="Maruyama T."/>
            <person name="Minagawa J."/>
            <person name="Obokata J."/>
            <person name="Shigenobu S."/>
        </authorList>
    </citation>
    <scope>NUCLEOTIDE SEQUENCE [LARGE SCALE GENOMIC DNA]</scope>
</reference>
<sequence>MCACPAQPPLKFASSRGRGRGTRAFRGQPRGQFRPRGAQAGSSYPWRGGGRGSFSETVKVPGRSRGRGGQYHNQAFDRNSNPKDSQKVIDFLRHNPGPKRAIDISRACGYDTKKSINPTLYNLLEEGHIEKASLSPLTWQLDDRDVLGNDLHFSLASVRQELPYHNQNDFNLKGSDVDKSDSEPHGEGQYWTNGAGGSLEDFSGKDSRDASITMRRGSGNRFSSNSNPTNRPWGQSLMGPFPSNSFQARGFPGNDPSFLMKGPVHPINGPAHLGGGGFSGPNLRPSLGRAQSLVKASFGPGMWRSEGGGSQSGRGTYQRGAGRGFYRNDAGQNFSAEQRSTALQGGSHKEYHAVKNRSKDAFCKGDHSSVPTHTPESSSGSHHQSTSLPPDRSRSEAFRKSWHDKNAPGAYVPKPKVSVVASAVNRRSNIKVDFSKLSLTLHAVTRHSGWEDEVEENTYGHISDSSEDEEYLPEEERRKRYAQAEKVCYNRMVKSDSYGSFKTILSEIVDNVMNRISIAAEDPSLSSTAASSCHGGDGASTDVSLMGSPIQSNRGRKRK</sequence>
<evidence type="ECO:0000256" key="2">
    <source>
        <dbReference type="SAM" id="MobiDB-lite"/>
    </source>
</evidence>
<feature type="region of interest" description="Disordered" evidence="2">
    <location>
        <begin position="166"/>
        <end position="239"/>
    </location>
</feature>
<feature type="region of interest" description="Disordered" evidence="2">
    <location>
        <begin position="299"/>
        <end position="329"/>
    </location>
</feature>
<feature type="compositionally biased region" description="Low complexity" evidence="2">
    <location>
        <begin position="377"/>
        <end position="387"/>
    </location>
</feature>
<evidence type="ECO:0000313" key="4">
    <source>
        <dbReference type="EMBL" id="GFN76317.1"/>
    </source>
</evidence>
<dbReference type="InterPro" id="IPR036388">
    <property type="entry name" value="WH-like_DNA-bd_sf"/>
</dbReference>
<feature type="region of interest" description="Disordered" evidence="2">
    <location>
        <begin position="524"/>
        <end position="559"/>
    </location>
</feature>
<keyword evidence="5" id="KW-1185">Reference proteome</keyword>
<feature type="compositionally biased region" description="Basic and acidic residues" evidence="2">
    <location>
        <begin position="175"/>
        <end position="186"/>
    </location>
</feature>
<comment type="caution">
    <text evidence="4">The sequence shown here is derived from an EMBL/GenBank/DDBJ whole genome shotgun (WGS) entry which is preliminary data.</text>
</comment>
<dbReference type="PROSITE" id="PS50139">
    <property type="entry name" value="Z_BINDING"/>
    <property type="match status" value="1"/>
</dbReference>
<dbReference type="AlphaFoldDB" id="A0AAV3Y1T8"/>
<organism evidence="4 5">
    <name type="scientific">Plakobranchus ocellatus</name>
    <dbReference type="NCBI Taxonomy" id="259542"/>
    <lineage>
        <taxon>Eukaryota</taxon>
        <taxon>Metazoa</taxon>
        <taxon>Spiralia</taxon>
        <taxon>Lophotrochozoa</taxon>
        <taxon>Mollusca</taxon>
        <taxon>Gastropoda</taxon>
        <taxon>Heterobranchia</taxon>
        <taxon>Euthyneura</taxon>
        <taxon>Panpulmonata</taxon>
        <taxon>Sacoglossa</taxon>
        <taxon>Placobranchoidea</taxon>
        <taxon>Plakobranchidae</taxon>
        <taxon>Plakobranchus</taxon>
    </lineage>
</organism>
<dbReference type="Proteomes" id="UP000735302">
    <property type="component" value="Unassembled WGS sequence"/>
</dbReference>
<feature type="region of interest" description="Disordered" evidence="2">
    <location>
        <begin position="361"/>
        <end position="399"/>
    </location>
</feature>
<accession>A0AAV3Y1T8</accession>
<proteinExistence type="predicted"/>
<dbReference type="InterPro" id="IPR036390">
    <property type="entry name" value="WH_DNA-bd_sf"/>
</dbReference>
<evidence type="ECO:0000259" key="3">
    <source>
        <dbReference type="PROSITE" id="PS50139"/>
    </source>
</evidence>
<gene>
    <name evidence="4" type="ORF">PoB_000282300</name>
</gene>
<dbReference type="SMART" id="SM00550">
    <property type="entry name" value="Zalpha"/>
    <property type="match status" value="1"/>
</dbReference>
<keyword evidence="1" id="KW-0694">RNA-binding</keyword>
<dbReference type="InterPro" id="IPR042371">
    <property type="entry name" value="Z_dom"/>
</dbReference>
<dbReference type="EMBL" id="BLXT01000370">
    <property type="protein sequence ID" value="GFN76317.1"/>
    <property type="molecule type" value="Genomic_DNA"/>
</dbReference>
<protein>
    <recommendedName>
        <fullName evidence="3">Z-binding domain-containing protein</fullName>
    </recommendedName>
</protein>
<evidence type="ECO:0000313" key="5">
    <source>
        <dbReference type="Proteomes" id="UP000735302"/>
    </source>
</evidence>
<feature type="domain" description="Z-binding" evidence="3">
    <location>
        <begin position="78"/>
        <end position="143"/>
    </location>
</feature>
<dbReference type="SUPFAM" id="SSF46785">
    <property type="entry name" value="Winged helix' DNA-binding domain"/>
    <property type="match status" value="1"/>
</dbReference>
<feature type="compositionally biased region" description="Low complexity" evidence="2">
    <location>
        <begin position="24"/>
        <end position="37"/>
    </location>
</feature>
<name>A0AAV3Y1T8_9GAST</name>
<feature type="compositionally biased region" description="Low complexity" evidence="2">
    <location>
        <begin position="215"/>
        <end position="227"/>
    </location>
</feature>
<feature type="region of interest" description="Disordered" evidence="2">
    <location>
        <begin position="1"/>
        <end position="83"/>
    </location>
</feature>
<dbReference type="Gene3D" id="1.10.10.10">
    <property type="entry name" value="Winged helix-like DNA-binding domain superfamily/Winged helix DNA-binding domain"/>
    <property type="match status" value="1"/>
</dbReference>
<evidence type="ECO:0000256" key="1">
    <source>
        <dbReference type="ARBA" id="ARBA00022884"/>
    </source>
</evidence>